<accession>A0A7X2IIV8</accession>
<evidence type="ECO:0000259" key="1">
    <source>
        <dbReference type="Pfam" id="PF18860"/>
    </source>
</evidence>
<organism evidence="2 3">
    <name type="scientific">Pseudoduganella rivuli</name>
    <dbReference type="NCBI Taxonomy" id="2666085"/>
    <lineage>
        <taxon>Bacteria</taxon>
        <taxon>Pseudomonadati</taxon>
        <taxon>Pseudomonadota</taxon>
        <taxon>Betaproteobacteria</taxon>
        <taxon>Burkholderiales</taxon>
        <taxon>Oxalobacteraceae</taxon>
        <taxon>Telluria group</taxon>
        <taxon>Pseudoduganella</taxon>
    </lineage>
</organism>
<reference evidence="2 3" key="1">
    <citation type="submission" date="2019-11" db="EMBL/GenBank/DDBJ databases">
        <title>Novel species isolated from a subtropical stream in China.</title>
        <authorList>
            <person name="Lu H."/>
        </authorList>
    </citation>
    <scope>NUCLEOTIDE SEQUENCE [LARGE SCALE GENOMIC DNA]</scope>
    <source>
        <strain evidence="2 3">FT92W</strain>
    </source>
</reference>
<proteinExistence type="predicted"/>
<dbReference type="InterPro" id="IPR041427">
    <property type="entry name" value="AbiJ-NTD3"/>
</dbReference>
<dbReference type="EMBL" id="WKJJ01000002">
    <property type="protein sequence ID" value="MRV70689.1"/>
    <property type="molecule type" value="Genomic_DNA"/>
</dbReference>
<protein>
    <recommendedName>
        <fullName evidence="1">AbiJ-NTD3 domain-containing protein</fullName>
    </recommendedName>
</protein>
<sequence>MQAEGIRKIDAVHLREILHGEITGLTAVVTHAKIPLLCADLGIPVPPDDMSKRDRLEWAISQVSDADLADVAERFLVTRSPTPAVRISLEDMLWAGDGCPEISKRCRRDIARALAPEDLYTCAKGFDKMLDTLWDLGTDPWSEIFGGAPIGLRAEVQRHVHQHPGDWSVETLFDKLGTLDAQDRRFAYFLEGLASANVRPDEPAQRHFVDVVNGVLHGYGMELRETRYEDGYPVFSLVSTRLGPRSRPKNLIFASSTKPDLRLRDAISNDIEIMSDPGAVLVYDRPIGAGGLTWAELQNWWAETEGIAEPGEAKKSLFKRLKSCLPATSPPQSMLFMAYFETFGKAVPQLPALLPEVWLHWDPQTVKQRGADALFRFRMDFLLLMPHGVRVVIEVDGKQHYADSSGRADPGLYATTMAADRDLKLAGYEVFRFGAAELSGPDAGPMAKAFFTDLIKRYGG</sequence>
<evidence type="ECO:0000313" key="3">
    <source>
        <dbReference type="Proteomes" id="UP000446768"/>
    </source>
</evidence>
<feature type="domain" description="AbiJ-NTD3" evidence="1">
    <location>
        <begin position="101"/>
        <end position="267"/>
    </location>
</feature>
<keyword evidence="3" id="KW-1185">Reference proteome</keyword>
<dbReference type="AlphaFoldDB" id="A0A7X2IIV8"/>
<name>A0A7X2IIV8_9BURK</name>
<evidence type="ECO:0000313" key="2">
    <source>
        <dbReference type="EMBL" id="MRV70689.1"/>
    </source>
</evidence>
<dbReference type="Proteomes" id="UP000446768">
    <property type="component" value="Unassembled WGS sequence"/>
</dbReference>
<dbReference type="Pfam" id="PF18860">
    <property type="entry name" value="AbiJ_NTD3"/>
    <property type="match status" value="1"/>
</dbReference>
<comment type="caution">
    <text evidence="2">The sequence shown here is derived from an EMBL/GenBank/DDBJ whole genome shotgun (WGS) entry which is preliminary data.</text>
</comment>
<dbReference type="RefSeq" id="WP_154371186.1">
    <property type="nucleotide sequence ID" value="NZ_WKJJ01000002.1"/>
</dbReference>
<gene>
    <name evidence="2" type="ORF">GJ700_03025</name>
</gene>